<dbReference type="EMBL" id="CP012850">
    <property type="protein sequence ID" value="ALI36847.1"/>
    <property type="molecule type" value="Genomic_DNA"/>
</dbReference>
<dbReference type="GO" id="GO:0005886">
    <property type="term" value="C:plasma membrane"/>
    <property type="evidence" value="ECO:0007669"/>
    <property type="project" value="UniProtKB-SubCell"/>
</dbReference>
<evidence type="ECO:0000256" key="2">
    <source>
        <dbReference type="ARBA" id="ARBA00022448"/>
    </source>
</evidence>
<dbReference type="NCBIfam" id="TIGR01411">
    <property type="entry name" value="tatAE"/>
    <property type="match status" value="1"/>
</dbReference>
<dbReference type="PANTHER" id="PTHR42982:SF1">
    <property type="entry name" value="SEC-INDEPENDENT PROTEIN TRANSLOCASE PROTEIN TATA"/>
    <property type="match status" value="1"/>
</dbReference>
<evidence type="ECO:0000256" key="3">
    <source>
        <dbReference type="ARBA" id="ARBA00022475"/>
    </source>
</evidence>
<dbReference type="Pfam" id="PF02416">
    <property type="entry name" value="TatA_B_E"/>
    <property type="match status" value="1"/>
</dbReference>
<evidence type="ECO:0000256" key="7">
    <source>
        <dbReference type="ARBA" id="ARBA00023010"/>
    </source>
</evidence>
<comment type="subcellular location">
    <subcellularLocation>
        <location evidence="1">Cell membrane</location>
        <topology evidence="1">Single-pass membrane protein</topology>
    </subcellularLocation>
</comment>
<dbReference type="AlphaFoldDB" id="A0A654M112"/>
<feature type="transmembrane region" description="Helical" evidence="9">
    <location>
        <begin position="6"/>
        <end position="23"/>
    </location>
</feature>
<evidence type="ECO:0000256" key="4">
    <source>
        <dbReference type="ARBA" id="ARBA00022692"/>
    </source>
</evidence>
<name>A0A654M112_9ARCH</name>
<protein>
    <submittedName>
        <fullName evidence="10">Sec-independent protein translocase protein TatAd</fullName>
    </submittedName>
</protein>
<evidence type="ECO:0000256" key="9">
    <source>
        <dbReference type="SAM" id="Phobius"/>
    </source>
</evidence>
<dbReference type="Gene3D" id="1.20.5.3310">
    <property type="match status" value="1"/>
</dbReference>
<dbReference type="PANTHER" id="PTHR42982">
    <property type="entry name" value="SEC-INDEPENDENT PROTEIN TRANSLOCASE PROTEIN TATA"/>
    <property type="match status" value="1"/>
</dbReference>
<evidence type="ECO:0000256" key="6">
    <source>
        <dbReference type="ARBA" id="ARBA00022989"/>
    </source>
</evidence>
<keyword evidence="3" id="KW-1003">Cell membrane</keyword>
<dbReference type="GeneID" id="60422585"/>
<evidence type="ECO:0000256" key="5">
    <source>
        <dbReference type="ARBA" id="ARBA00022927"/>
    </source>
</evidence>
<keyword evidence="7" id="KW-0811">Translocation</keyword>
<keyword evidence="5" id="KW-0653">Protein transport</keyword>
<keyword evidence="2" id="KW-0813">Transport</keyword>
<evidence type="ECO:0000256" key="1">
    <source>
        <dbReference type="ARBA" id="ARBA00004162"/>
    </source>
</evidence>
<dbReference type="InterPro" id="IPR006312">
    <property type="entry name" value="TatA/E"/>
</dbReference>
<evidence type="ECO:0000313" key="10">
    <source>
        <dbReference type="EMBL" id="ALI36847.1"/>
    </source>
</evidence>
<keyword evidence="11" id="KW-1185">Reference proteome</keyword>
<accession>A0A654M112</accession>
<proteinExistence type="predicted"/>
<sequence length="104" mass="11712">MAFINGMEWIIIILVIVVIFFGAKKIPELARSMGRATSEFQKARIEAKKSLANESSNQEKAQQTIDREKLESIAETLGVDYSNKNDQDLKNAIDEELKKQGTPK</sequence>
<keyword evidence="6 9" id="KW-1133">Transmembrane helix</keyword>
<dbReference type="OrthoDB" id="27754at2157"/>
<keyword evidence="4 9" id="KW-0812">Transmembrane</keyword>
<gene>
    <name evidence="10" type="primary">tatAd</name>
    <name evidence="10" type="ORF">NMY3_02656</name>
</gene>
<dbReference type="GO" id="GO:0043953">
    <property type="term" value="P:protein transport by the Tat complex"/>
    <property type="evidence" value="ECO:0007669"/>
    <property type="project" value="InterPro"/>
</dbReference>
<evidence type="ECO:0000313" key="11">
    <source>
        <dbReference type="Proteomes" id="UP000058925"/>
    </source>
</evidence>
<keyword evidence="8 9" id="KW-0472">Membrane</keyword>
<dbReference type="RefSeq" id="WP_196816042.1">
    <property type="nucleotide sequence ID" value="NZ_CP012850.1"/>
</dbReference>
<organism evidence="10 11">
    <name type="scientific">Candidatus Nitrosocosmicus oleophilus</name>
    <dbReference type="NCBI Taxonomy" id="1353260"/>
    <lineage>
        <taxon>Archaea</taxon>
        <taxon>Nitrososphaerota</taxon>
        <taxon>Nitrososphaeria</taxon>
        <taxon>Nitrososphaerales</taxon>
        <taxon>Nitrososphaeraceae</taxon>
        <taxon>Candidatus Nitrosocosmicus</taxon>
    </lineage>
</organism>
<dbReference type="KEGG" id="taa:NMY3_02656"/>
<evidence type="ECO:0000256" key="8">
    <source>
        <dbReference type="ARBA" id="ARBA00023136"/>
    </source>
</evidence>
<dbReference type="InterPro" id="IPR003369">
    <property type="entry name" value="TatA/B/E"/>
</dbReference>
<dbReference type="Proteomes" id="UP000058925">
    <property type="component" value="Chromosome"/>
</dbReference>
<reference evidence="11" key="1">
    <citation type="submission" date="2015-10" db="EMBL/GenBank/DDBJ databases">
        <title>Niche specialization of a soil ammonia-oxidizing archaeon, Candidatus Nitrosocosmicus oleophilus.</title>
        <authorList>
            <person name="Jung M.-Y."/>
            <person name="Rhee S.-K."/>
        </authorList>
    </citation>
    <scope>NUCLEOTIDE SEQUENCE [LARGE SCALE GENOMIC DNA]</scope>
    <source>
        <strain evidence="11">MY3</strain>
    </source>
</reference>